<accession>A0A8H7EJ34</accession>
<evidence type="ECO:0000256" key="1">
    <source>
        <dbReference type="SAM" id="MobiDB-lite"/>
    </source>
</evidence>
<keyword evidence="3" id="KW-1185">Reference proteome</keyword>
<dbReference type="GeneID" id="62200549"/>
<dbReference type="EMBL" id="JAAABM010000002">
    <property type="protein sequence ID" value="KAF7680673.1"/>
    <property type="molecule type" value="Genomic_DNA"/>
</dbReference>
<comment type="caution">
    <text evidence="2">The sequence shown here is derived from an EMBL/GenBank/DDBJ whole genome shotgun (WGS) entry which is preliminary data.</text>
</comment>
<gene>
    <name evidence="2" type="ORF">GT037_002324</name>
</gene>
<proteinExistence type="predicted"/>
<feature type="compositionally biased region" description="Basic and acidic residues" evidence="1">
    <location>
        <begin position="24"/>
        <end position="35"/>
    </location>
</feature>
<reference evidence="2" key="2">
    <citation type="submission" date="2020-08" db="EMBL/GenBank/DDBJ databases">
        <title>Draft Genome Sequence of Cumin Blight Pathogen Alternaria burnsii.</title>
        <authorList>
            <person name="Feng Z."/>
        </authorList>
    </citation>
    <scope>NUCLEOTIDE SEQUENCE</scope>
    <source>
        <strain evidence="2">CBS107.38</strain>
    </source>
</reference>
<dbReference type="RefSeq" id="XP_038790663.1">
    <property type="nucleotide sequence ID" value="XM_038927371.1"/>
</dbReference>
<evidence type="ECO:0008006" key="4">
    <source>
        <dbReference type="Google" id="ProtNLM"/>
    </source>
</evidence>
<protein>
    <recommendedName>
        <fullName evidence="4">Ubiquitin 3 binding protein But2 C-terminal domain-containing protein</fullName>
    </recommendedName>
</protein>
<evidence type="ECO:0000313" key="2">
    <source>
        <dbReference type="EMBL" id="KAF7680673.1"/>
    </source>
</evidence>
<evidence type="ECO:0000313" key="3">
    <source>
        <dbReference type="Proteomes" id="UP000596902"/>
    </source>
</evidence>
<name>A0A8H7EJ34_9PLEO</name>
<dbReference type="AlphaFoldDB" id="A0A8H7EJ34"/>
<dbReference type="Proteomes" id="UP000596902">
    <property type="component" value="Unassembled WGS sequence"/>
</dbReference>
<reference evidence="2" key="1">
    <citation type="submission" date="2020-01" db="EMBL/GenBank/DDBJ databases">
        <authorList>
            <person name="Feng Z.H.Z."/>
        </authorList>
    </citation>
    <scope>NUCLEOTIDE SEQUENCE</scope>
    <source>
        <strain evidence="2">CBS107.38</strain>
    </source>
</reference>
<dbReference type="OrthoDB" id="8300214at2759"/>
<feature type="region of interest" description="Disordered" evidence="1">
    <location>
        <begin position="19"/>
        <end position="39"/>
    </location>
</feature>
<sequence>MFFSKAKLSSSQYAPLAIDPDGEETIRSPEKRSISEDDDSSLSLIASNNLPTLAPSKLFQLPKIVVYLSFALALLSAANVALLNVTLAEYQAYPFSDSELEALPLGDARLGLNRAAGMLAPSHIYQYSWADRIARVSRKLKSTVWGQGVQVYVTVEDSTIMRFPIPSPGTNACAVTWSPPLEFSARTWNFTTKGDITEMEIWQLIAPSPASAVIPSGMDELDYDTLSYSTLPVRGELLGVLDLTVKLNSTTLEFACPSEAQNLIVEMRCQRVACHLSYNQLDVASGFGFGLARRQDRAEV</sequence>
<organism evidence="2 3">
    <name type="scientific">Alternaria burnsii</name>
    <dbReference type="NCBI Taxonomy" id="1187904"/>
    <lineage>
        <taxon>Eukaryota</taxon>
        <taxon>Fungi</taxon>
        <taxon>Dikarya</taxon>
        <taxon>Ascomycota</taxon>
        <taxon>Pezizomycotina</taxon>
        <taxon>Dothideomycetes</taxon>
        <taxon>Pleosporomycetidae</taxon>
        <taxon>Pleosporales</taxon>
        <taxon>Pleosporineae</taxon>
        <taxon>Pleosporaceae</taxon>
        <taxon>Alternaria</taxon>
        <taxon>Alternaria sect. Alternaria</taxon>
    </lineage>
</organism>